<gene>
    <name evidence="2" type="ORF">C7B47_06340</name>
</gene>
<feature type="transmembrane region" description="Helical" evidence="1">
    <location>
        <begin position="6"/>
        <end position="28"/>
    </location>
</feature>
<dbReference type="EMBL" id="PXYX01000008">
    <property type="protein sequence ID" value="PSR28086.1"/>
    <property type="molecule type" value="Genomic_DNA"/>
</dbReference>
<evidence type="ECO:0000313" key="2">
    <source>
        <dbReference type="EMBL" id="PSR28086.1"/>
    </source>
</evidence>
<reference evidence="2 3" key="1">
    <citation type="journal article" date="2014" name="BMC Genomics">
        <title>Comparison of environmental and isolate Sulfobacillus genomes reveals diverse carbon, sulfur, nitrogen, and hydrogen metabolisms.</title>
        <authorList>
            <person name="Justice N.B."/>
            <person name="Norman A."/>
            <person name="Brown C.T."/>
            <person name="Singh A."/>
            <person name="Thomas B.C."/>
            <person name="Banfield J.F."/>
        </authorList>
    </citation>
    <scope>NUCLEOTIDE SEQUENCE [LARGE SCALE GENOMIC DNA]</scope>
    <source>
        <strain evidence="2">AMDSBA5</strain>
    </source>
</reference>
<proteinExistence type="predicted"/>
<keyword evidence="1" id="KW-0812">Transmembrane</keyword>
<accession>A0A2T2X0T3</accession>
<dbReference type="AlphaFoldDB" id="A0A2T2X0T3"/>
<dbReference type="Proteomes" id="UP000242705">
    <property type="component" value="Unassembled WGS sequence"/>
</dbReference>
<keyword evidence="1" id="KW-0472">Membrane</keyword>
<comment type="caution">
    <text evidence="2">The sequence shown here is derived from an EMBL/GenBank/DDBJ whole genome shotgun (WGS) entry which is preliminary data.</text>
</comment>
<organism evidence="2 3">
    <name type="scientific">Sulfobacillus thermosulfidooxidans</name>
    <dbReference type="NCBI Taxonomy" id="28034"/>
    <lineage>
        <taxon>Bacteria</taxon>
        <taxon>Bacillati</taxon>
        <taxon>Bacillota</taxon>
        <taxon>Clostridia</taxon>
        <taxon>Eubacteriales</taxon>
        <taxon>Clostridiales Family XVII. Incertae Sedis</taxon>
        <taxon>Sulfobacillus</taxon>
    </lineage>
</organism>
<protein>
    <submittedName>
        <fullName evidence="2">Uncharacterized protein</fullName>
    </submittedName>
</protein>
<evidence type="ECO:0000256" key="1">
    <source>
        <dbReference type="SAM" id="Phobius"/>
    </source>
</evidence>
<keyword evidence="1" id="KW-1133">Transmembrane helix</keyword>
<evidence type="ECO:0000313" key="3">
    <source>
        <dbReference type="Proteomes" id="UP000242705"/>
    </source>
</evidence>
<sequence>MTVLLTWSSIIISIIAVFLGIIGAIFTWQGINMNKEANAKLLEVTTAVNKIDSVVNSLQNGALQQLLRQHDRMVNRGLGDSESHYKIESSQNLYAKNQHFTDSIDFDSSEDHAQRYKDEER</sequence>
<name>A0A2T2X0T3_SULTH</name>